<dbReference type="PANTHER" id="PTHR45919">
    <property type="entry name" value="GDP-MAN:MAN(3)GLCNAC(2)-PP-DOL ALPHA-1,2-MANNOSYLTRANSFERASE"/>
    <property type="match status" value="1"/>
</dbReference>
<dbReference type="GO" id="GO:0005789">
    <property type="term" value="C:endoplasmic reticulum membrane"/>
    <property type="evidence" value="ECO:0007669"/>
    <property type="project" value="TreeGrafter"/>
</dbReference>
<accession>A0AAF1BBR9</accession>
<sequence>MIGQSFGSIYLSCEALCKLVPILLDLSEEFLKHIICPFALLILIIYMCCAHSLQLEAFALVIRNLDSALPTPKLQFVGSCRNEADEMRLQKLKDQAIELKVDGHVEFHKNVTYRNLVELLGAAIAGLHAMTDEHFGISVVEYMAAGAIPIGTLFTSIF</sequence>
<keyword evidence="2" id="KW-0472">Membrane</keyword>
<keyword evidence="5" id="KW-1185">Reference proteome</keyword>
<dbReference type="EMBL" id="CP093350">
    <property type="protein sequence ID" value="WOH11272.1"/>
    <property type="molecule type" value="Genomic_DNA"/>
</dbReference>
<evidence type="ECO:0000313" key="5">
    <source>
        <dbReference type="Proteomes" id="UP000077755"/>
    </source>
</evidence>
<keyword evidence="2" id="KW-0812">Transmembrane</keyword>
<name>A0AAF1BBR9_DAUCS</name>
<evidence type="ECO:0000256" key="1">
    <source>
        <dbReference type="ARBA" id="ARBA00022676"/>
    </source>
</evidence>
<evidence type="ECO:0000256" key="2">
    <source>
        <dbReference type="SAM" id="Phobius"/>
    </source>
</evidence>
<dbReference type="GO" id="GO:0006487">
    <property type="term" value="P:protein N-linked glycosylation"/>
    <property type="evidence" value="ECO:0007669"/>
    <property type="project" value="TreeGrafter"/>
</dbReference>
<gene>
    <name evidence="4" type="ORF">DCAR_0830753</name>
</gene>
<feature type="transmembrane region" description="Helical" evidence="2">
    <location>
        <begin position="30"/>
        <end position="53"/>
    </location>
</feature>
<keyword evidence="1" id="KW-0808">Transferase</keyword>
<dbReference type="InterPro" id="IPR001296">
    <property type="entry name" value="Glyco_trans_1"/>
</dbReference>
<dbReference type="GO" id="GO:0004377">
    <property type="term" value="F:GDP-Man:Man(3)GlcNAc(2)-PP-Dol alpha-1,2-mannosyltransferase activity"/>
    <property type="evidence" value="ECO:0007669"/>
    <property type="project" value="InterPro"/>
</dbReference>
<protein>
    <recommendedName>
        <fullName evidence="3">Glycosyl transferase family 1 domain-containing protein</fullName>
    </recommendedName>
</protein>
<keyword evidence="1" id="KW-0328">Glycosyltransferase</keyword>
<dbReference type="Gene3D" id="3.40.50.2000">
    <property type="entry name" value="Glycogen Phosphorylase B"/>
    <property type="match status" value="1"/>
</dbReference>
<dbReference type="Proteomes" id="UP000077755">
    <property type="component" value="Chromosome 8"/>
</dbReference>
<keyword evidence="2" id="KW-1133">Transmembrane helix</keyword>
<evidence type="ECO:0000313" key="4">
    <source>
        <dbReference type="EMBL" id="WOH11272.1"/>
    </source>
</evidence>
<dbReference type="Pfam" id="PF00534">
    <property type="entry name" value="Glycos_transf_1"/>
    <property type="match status" value="1"/>
</dbReference>
<proteinExistence type="predicted"/>
<reference evidence="4" key="1">
    <citation type="journal article" date="2016" name="Nat. Genet.">
        <title>A high-quality carrot genome assembly provides new insights into carotenoid accumulation and asterid genome evolution.</title>
        <authorList>
            <person name="Iorizzo M."/>
            <person name="Ellison S."/>
            <person name="Senalik D."/>
            <person name="Zeng P."/>
            <person name="Satapoomin P."/>
            <person name="Huang J."/>
            <person name="Bowman M."/>
            <person name="Iovene M."/>
            <person name="Sanseverino W."/>
            <person name="Cavagnaro P."/>
            <person name="Yildiz M."/>
            <person name="Macko-Podgorni A."/>
            <person name="Moranska E."/>
            <person name="Grzebelus E."/>
            <person name="Grzebelus D."/>
            <person name="Ashrafi H."/>
            <person name="Zheng Z."/>
            <person name="Cheng S."/>
            <person name="Spooner D."/>
            <person name="Van Deynze A."/>
            <person name="Simon P."/>
        </authorList>
    </citation>
    <scope>NUCLEOTIDE SEQUENCE</scope>
    <source>
        <tissue evidence="4">Leaf</tissue>
    </source>
</reference>
<dbReference type="SUPFAM" id="SSF53756">
    <property type="entry name" value="UDP-Glycosyltransferase/glycogen phosphorylase"/>
    <property type="match status" value="1"/>
</dbReference>
<evidence type="ECO:0000259" key="3">
    <source>
        <dbReference type="Pfam" id="PF00534"/>
    </source>
</evidence>
<reference evidence="4" key="2">
    <citation type="submission" date="2022-03" db="EMBL/GenBank/DDBJ databases">
        <title>Draft title - Genomic analysis of global carrot germplasm unveils the trajectory of domestication and the origin of high carotenoid orange carrot.</title>
        <authorList>
            <person name="Iorizzo M."/>
            <person name="Ellison S."/>
            <person name="Senalik D."/>
            <person name="Macko-Podgorni A."/>
            <person name="Grzebelus D."/>
            <person name="Bostan H."/>
            <person name="Rolling W."/>
            <person name="Curaba J."/>
            <person name="Simon P."/>
        </authorList>
    </citation>
    <scope>NUCLEOTIDE SEQUENCE</scope>
    <source>
        <tissue evidence="4">Leaf</tissue>
    </source>
</reference>
<feature type="domain" description="Glycosyl transferase family 1" evidence="3">
    <location>
        <begin position="52"/>
        <end position="152"/>
    </location>
</feature>
<dbReference type="PANTHER" id="PTHR45919:SF1">
    <property type="entry name" value="GDP-MAN:MAN(3)GLCNAC(2)-PP-DOL ALPHA-1,2-MANNOSYLTRANSFERASE"/>
    <property type="match status" value="1"/>
</dbReference>
<dbReference type="InterPro" id="IPR038013">
    <property type="entry name" value="ALG11"/>
</dbReference>
<dbReference type="AlphaFoldDB" id="A0AAF1BBR9"/>
<organism evidence="4 5">
    <name type="scientific">Daucus carota subsp. sativus</name>
    <name type="common">Carrot</name>
    <dbReference type="NCBI Taxonomy" id="79200"/>
    <lineage>
        <taxon>Eukaryota</taxon>
        <taxon>Viridiplantae</taxon>
        <taxon>Streptophyta</taxon>
        <taxon>Embryophyta</taxon>
        <taxon>Tracheophyta</taxon>
        <taxon>Spermatophyta</taxon>
        <taxon>Magnoliopsida</taxon>
        <taxon>eudicotyledons</taxon>
        <taxon>Gunneridae</taxon>
        <taxon>Pentapetalae</taxon>
        <taxon>asterids</taxon>
        <taxon>campanulids</taxon>
        <taxon>Apiales</taxon>
        <taxon>Apiaceae</taxon>
        <taxon>Apioideae</taxon>
        <taxon>Scandiceae</taxon>
        <taxon>Daucinae</taxon>
        <taxon>Daucus</taxon>
        <taxon>Daucus sect. Daucus</taxon>
    </lineage>
</organism>